<evidence type="ECO:0000313" key="2">
    <source>
        <dbReference type="Proteomes" id="UP000199181"/>
    </source>
</evidence>
<reference evidence="2" key="1">
    <citation type="submission" date="2016-10" db="EMBL/GenBank/DDBJ databases">
        <authorList>
            <person name="Varghese N."/>
            <person name="Submissions S."/>
        </authorList>
    </citation>
    <scope>NUCLEOTIDE SEQUENCE [LARGE SCALE GENOMIC DNA]</scope>
    <source>
        <strain evidence="2">DSM 16858</strain>
    </source>
</reference>
<protein>
    <recommendedName>
        <fullName evidence="3">Lipoprotein</fullName>
    </recommendedName>
</protein>
<sequence>MSSRNTVRSGAVLVVAVQLLAGCGAEGEGEPLPPGDSTEVLGSSEQAAASTCTGSGVSLVQPDGAAVNFQYPSCSFADSAAASVDGTYDQPACTHRFVTEVRGVNNRPFSAFVELLPVAGANITQSACEGQAIVGTAWGLNGLGWWVQLGEVSTTGIWHDSSGCTGPICLPSSCQFRFTIANVSGGYSKVRVAGMAAALGVFKGRVRTGVHAGPGPC</sequence>
<proteinExistence type="predicted"/>
<organism evidence="1 2">
    <name type="scientific">Stigmatella erecta</name>
    <dbReference type="NCBI Taxonomy" id="83460"/>
    <lineage>
        <taxon>Bacteria</taxon>
        <taxon>Pseudomonadati</taxon>
        <taxon>Myxococcota</taxon>
        <taxon>Myxococcia</taxon>
        <taxon>Myxococcales</taxon>
        <taxon>Cystobacterineae</taxon>
        <taxon>Archangiaceae</taxon>
        <taxon>Stigmatella</taxon>
    </lineage>
</organism>
<evidence type="ECO:0000313" key="1">
    <source>
        <dbReference type="EMBL" id="SEU35534.1"/>
    </source>
</evidence>
<dbReference type="PROSITE" id="PS51257">
    <property type="entry name" value="PROKAR_LIPOPROTEIN"/>
    <property type="match status" value="1"/>
</dbReference>
<dbReference type="AlphaFoldDB" id="A0A1I0L8X1"/>
<evidence type="ECO:0008006" key="3">
    <source>
        <dbReference type="Google" id="ProtNLM"/>
    </source>
</evidence>
<accession>A0A1I0L8X1</accession>
<keyword evidence="2" id="KW-1185">Reference proteome</keyword>
<dbReference type="Proteomes" id="UP000199181">
    <property type="component" value="Unassembled WGS sequence"/>
</dbReference>
<gene>
    <name evidence="1" type="ORF">SAMN05443639_120114</name>
</gene>
<dbReference type="EMBL" id="FOIJ01000020">
    <property type="protein sequence ID" value="SEU35534.1"/>
    <property type="molecule type" value="Genomic_DNA"/>
</dbReference>
<dbReference type="RefSeq" id="WP_093525361.1">
    <property type="nucleotide sequence ID" value="NZ_FOIJ01000020.1"/>
</dbReference>
<name>A0A1I0L8X1_9BACT</name>